<sequence length="308" mass="32600">MGQRDIVFYETSMRRKNRIRTASMCRLDVESAAKEVEQPRDALSSSRYLLGRGVKRKLSECDGGGGGSGDSGCLGLPYPEQRQLVLDLCLDKLQSCQRRPEPSLHRSVLLANTLRHLQREMRQEDFTTATTTVPASVQPTPAPSLLLPPIHAVTPRHAPDLPPVPSDLQLHGPPPSSSPSTCATQLEDDEEGAGLSHPSLPLQDSLFGAFEITSSTSCYLSDLPLDDIFEDIDTSMCDASDFSALALAPAQRGGGGGGGGGGVIGGGDEGLLKGFSASSSGCTPSSALQFCLGDLSDLDHIMEILVHS</sequence>
<evidence type="ECO:0000313" key="4">
    <source>
        <dbReference type="Proteomes" id="UP001591681"/>
    </source>
</evidence>
<dbReference type="PANTHER" id="PTHR16277">
    <property type="entry name" value="CELL DIVISION CYCLE ASSOCIATED PROTEIN 4/SERTA DOMAIN-CONTAINING PROTEIN 2"/>
    <property type="match status" value="1"/>
</dbReference>
<dbReference type="Pfam" id="PF06031">
    <property type="entry name" value="SERTA"/>
    <property type="match status" value="1"/>
</dbReference>
<feature type="domain" description="SERTA" evidence="2">
    <location>
        <begin position="78"/>
        <end position="125"/>
    </location>
</feature>
<feature type="region of interest" description="Disordered" evidence="1">
    <location>
        <begin position="152"/>
        <end position="198"/>
    </location>
</feature>
<evidence type="ECO:0000313" key="3">
    <source>
        <dbReference type="EMBL" id="KAL2082004.1"/>
    </source>
</evidence>
<reference evidence="3 4" key="1">
    <citation type="submission" date="2024-09" db="EMBL/GenBank/DDBJ databases">
        <title>A chromosome-level genome assembly of Gray's grenadier anchovy, Coilia grayii.</title>
        <authorList>
            <person name="Fu Z."/>
        </authorList>
    </citation>
    <scope>NUCLEOTIDE SEQUENCE [LARGE SCALE GENOMIC DNA]</scope>
    <source>
        <strain evidence="3">G4</strain>
        <tissue evidence="3">Muscle</tissue>
    </source>
</reference>
<dbReference type="InterPro" id="IPR009263">
    <property type="entry name" value="SERTA_dom"/>
</dbReference>
<dbReference type="PANTHER" id="PTHR16277:SF16">
    <property type="entry name" value="SERTA DOMAIN-CONTAINING PROTEIN"/>
    <property type="match status" value="1"/>
</dbReference>
<comment type="caution">
    <text evidence="3">The sequence shown here is derived from an EMBL/GenBank/DDBJ whole genome shotgun (WGS) entry which is preliminary data.</text>
</comment>
<protein>
    <recommendedName>
        <fullName evidence="2">SERTA domain-containing protein</fullName>
    </recommendedName>
</protein>
<evidence type="ECO:0000259" key="2">
    <source>
        <dbReference type="PROSITE" id="PS51053"/>
    </source>
</evidence>
<accession>A0ABD1J4G7</accession>
<evidence type="ECO:0000256" key="1">
    <source>
        <dbReference type="SAM" id="MobiDB-lite"/>
    </source>
</evidence>
<keyword evidence="4" id="KW-1185">Reference proteome</keyword>
<dbReference type="EMBL" id="JBHFQA010000019">
    <property type="protein sequence ID" value="KAL2082004.1"/>
    <property type="molecule type" value="Genomic_DNA"/>
</dbReference>
<name>A0ABD1J4G7_9TELE</name>
<organism evidence="3 4">
    <name type="scientific">Coilia grayii</name>
    <name type="common">Gray's grenadier anchovy</name>
    <dbReference type="NCBI Taxonomy" id="363190"/>
    <lineage>
        <taxon>Eukaryota</taxon>
        <taxon>Metazoa</taxon>
        <taxon>Chordata</taxon>
        <taxon>Craniata</taxon>
        <taxon>Vertebrata</taxon>
        <taxon>Euteleostomi</taxon>
        <taxon>Actinopterygii</taxon>
        <taxon>Neopterygii</taxon>
        <taxon>Teleostei</taxon>
        <taxon>Clupei</taxon>
        <taxon>Clupeiformes</taxon>
        <taxon>Clupeoidei</taxon>
        <taxon>Engraulidae</taxon>
        <taxon>Coilinae</taxon>
        <taxon>Coilia</taxon>
    </lineage>
</organism>
<dbReference type="PROSITE" id="PS51053">
    <property type="entry name" value="SERTA"/>
    <property type="match status" value="1"/>
</dbReference>
<dbReference type="AlphaFoldDB" id="A0ABD1J4G7"/>
<proteinExistence type="predicted"/>
<dbReference type="Proteomes" id="UP001591681">
    <property type="component" value="Unassembled WGS sequence"/>
</dbReference>
<dbReference type="InterPro" id="IPR052262">
    <property type="entry name" value="E2F-SERTA_domain_protein"/>
</dbReference>
<gene>
    <name evidence="3" type="ORF">ACEWY4_021822</name>
</gene>